<evidence type="ECO:0000313" key="3">
    <source>
        <dbReference type="EMBL" id="CAD2110601.1"/>
    </source>
</evidence>
<keyword evidence="2" id="KW-1133">Transmembrane helix</keyword>
<feature type="compositionally biased region" description="Polar residues" evidence="1">
    <location>
        <begin position="473"/>
        <end position="489"/>
    </location>
</feature>
<feature type="compositionally biased region" description="Pro residues" evidence="1">
    <location>
        <begin position="279"/>
        <end position="297"/>
    </location>
</feature>
<proteinExistence type="predicted"/>
<organism evidence="3 4">
    <name type="scientific">Plasmodium vinckei</name>
    <dbReference type="NCBI Taxonomy" id="5860"/>
    <lineage>
        <taxon>Eukaryota</taxon>
        <taxon>Sar</taxon>
        <taxon>Alveolata</taxon>
        <taxon>Apicomplexa</taxon>
        <taxon>Aconoidasida</taxon>
        <taxon>Haemosporida</taxon>
        <taxon>Plasmodiidae</taxon>
        <taxon>Plasmodium</taxon>
        <taxon>Plasmodium (Vinckeia)</taxon>
    </lineage>
</organism>
<dbReference type="EMBL" id="LR865433">
    <property type="protein sequence ID" value="CAD2110601.1"/>
    <property type="molecule type" value="Genomic_DNA"/>
</dbReference>
<dbReference type="Proteomes" id="UP000515697">
    <property type="component" value="Chromosome PVSEL_12"/>
</dbReference>
<dbReference type="Pfam" id="PF06022">
    <property type="entry name" value="Cir_Bir_Yir"/>
    <property type="match status" value="1"/>
</dbReference>
<feature type="region of interest" description="Disordered" evidence="1">
    <location>
        <begin position="258"/>
        <end position="499"/>
    </location>
</feature>
<accession>A0A6V7TAT2</accession>
<feature type="compositionally biased region" description="Polar residues" evidence="1">
    <location>
        <begin position="388"/>
        <end position="404"/>
    </location>
</feature>
<dbReference type="InterPro" id="IPR006477">
    <property type="entry name" value="Yir_bir_cir"/>
</dbReference>
<protein>
    <submittedName>
        <fullName evidence="3">CIR protein PIR protein</fullName>
    </submittedName>
</protein>
<dbReference type="VEuPathDB" id="PlasmoDB:PVSEL_1204430"/>
<feature type="compositionally biased region" description="Basic and acidic residues" evidence="1">
    <location>
        <begin position="309"/>
        <end position="318"/>
    </location>
</feature>
<feature type="compositionally biased region" description="Low complexity" evidence="1">
    <location>
        <begin position="323"/>
        <end position="341"/>
    </location>
</feature>
<dbReference type="VEuPathDB" id="PlasmoDB:PVLDE_0700240"/>
<feature type="compositionally biased region" description="Polar residues" evidence="1">
    <location>
        <begin position="342"/>
        <end position="355"/>
    </location>
</feature>
<dbReference type="VEuPathDB" id="PlasmoDB:PVBDA_1204860"/>
<sequence>MSMDVSKIFIKADILFENGKLNLKRINNIKGPYVRSCPYDASLKKNKCKTDLEGILVLWSHLFTELLKIPQSTQKSENANNQYVEYAMLWLGYRLFQTENYSSSTLSDFYNNYLMKSGVFNNYNHLIMKKKHLKDANLYYMARYYQLFQQLTYITMTYSKNNPNIQGIKRDSTDFYNKYISLYKDVNECDSYFNLLSNLKTLYENLKKSIIHINRNRRHIKDAVSSNFKNLPSPKRTKKTVTIGFNCEECEKINSIAEKKKPKPAPKNPQPVKPEASSPSPPEPVPPPPAESPPSPHPQVSAPASTLPEKPEPVKPKTEASLPSGSSQQAEQPPSSSPQAENKSPLSPSSEQQSILPPAEPPSDPQRAGSPEPQPPVLTTPIQKELPDSQSVLNVPEGQLSNKENPPKGSGSGQDNSASQTKEQGGNVIDKPEQPQDGQQQISDSKQETSSGMSENGSNDLGSQDVGKGGSDTEPQNPATQQKDQNITEGDSLKEQKDSGNMQLQNIFNIFKSTFETYHSSFYNTYTDIGNNLYKKASSALENAYDKSRKFASNTISYLNEHLNKALEDVPPSKDNGSESPPSLPEGTKSEPQNIQTPLPVDQSNDNPQTSPPTQKGDSLSSKQVNPSDSPSGKQPQLSVDPISKTSSLNIEKGNTGINAEEKTPQLVSFIDISKGYNRPEIVVTVFLIPIILGIMYKYLSSGWRKEVERKKNMKKVINSIGGKRTVQIIINSSSQKKQTKKPINSVNEKVPLLNIYKLVQADPVPFINLFFLLIFFVYKRKLNYLEL</sequence>
<evidence type="ECO:0000256" key="1">
    <source>
        <dbReference type="SAM" id="MobiDB-lite"/>
    </source>
</evidence>
<feature type="compositionally biased region" description="Polar residues" evidence="1">
    <location>
        <begin position="436"/>
        <end position="462"/>
    </location>
</feature>
<evidence type="ECO:0000256" key="2">
    <source>
        <dbReference type="SAM" id="Phobius"/>
    </source>
</evidence>
<reference evidence="3 4" key="1">
    <citation type="submission" date="2020-08" db="EMBL/GenBank/DDBJ databases">
        <authorList>
            <person name="Ramaprasad A."/>
        </authorList>
    </citation>
    <scope>NUCLEOTIDE SEQUENCE [LARGE SCALE GENOMIC DNA]</scope>
</reference>
<feature type="compositionally biased region" description="Polar residues" evidence="1">
    <location>
        <begin position="413"/>
        <end position="424"/>
    </location>
</feature>
<dbReference type="VEuPathDB" id="PlasmoDB:PVPCR_1204760"/>
<dbReference type="AlphaFoldDB" id="A0A6V7TAT2"/>
<gene>
    <name evidence="3" type="ORF">PVSEL_1204430</name>
</gene>
<feature type="transmembrane region" description="Helical" evidence="2">
    <location>
        <begin position="682"/>
        <end position="700"/>
    </location>
</feature>
<feature type="region of interest" description="Disordered" evidence="1">
    <location>
        <begin position="568"/>
        <end position="657"/>
    </location>
</feature>
<evidence type="ECO:0000313" key="4">
    <source>
        <dbReference type="Proteomes" id="UP000515697"/>
    </source>
</evidence>
<dbReference type="VEuPathDB" id="PlasmoDB:PVVCY_1100150"/>
<dbReference type="VEuPathDB" id="PlasmoDB:PVVCY_0803410"/>
<feature type="compositionally biased region" description="Polar residues" evidence="1">
    <location>
        <begin position="590"/>
        <end position="650"/>
    </location>
</feature>
<keyword evidence="2" id="KW-0812">Transmembrane</keyword>
<keyword evidence="2" id="KW-0472">Membrane</keyword>
<name>A0A6V7TAT2_PLAVN</name>